<keyword evidence="1" id="KW-0812">Transmembrane</keyword>
<dbReference type="Proteomes" id="UP001222800">
    <property type="component" value="Chromosome"/>
</dbReference>
<evidence type="ECO:0000256" key="1">
    <source>
        <dbReference type="SAM" id="Phobius"/>
    </source>
</evidence>
<dbReference type="EMBL" id="CP120733">
    <property type="protein sequence ID" value="WFD09118.1"/>
    <property type="molecule type" value="Genomic_DNA"/>
</dbReference>
<accession>A0ABY8EEH9</accession>
<proteinExistence type="predicted"/>
<sequence length="92" mass="10507">MKEDRIDKIEKKIDDLAQSLDKSRIREYSEIVNNPKRLIYLNFVAGLAKGFGTAIGLTMLAAIVAYILHSWVNLPLIGQYIAKLLDIIENYR</sequence>
<name>A0ABY8EEH9_9FIRM</name>
<keyword evidence="3" id="KW-1185">Reference proteome</keyword>
<gene>
    <name evidence="2" type="ORF">P4S50_12055</name>
</gene>
<keyword evidence="1" id="KW-0472">Membrane</keyword>
<organism evidence="2 3">
    <name type="scientific">Tepidibacter hydrothermalis</name>
    <dbReference type="NCBI Taxonomy" id="3036126"/>
    <lineage>
        <taxon>Bacteria</taxon>
        <taxon>Bacillati</taxon>
        <taxon>Bacillota</taxon>
        <taxon>Clostridia</taxon>
        <taxon>Peptostreptococcales</taxon>
        <taxon>Peptostreptococcaceae</taxon>
        <taxon>Tepidibacter</taxon>
    </lineage>
</organism>
<evidence type="ECO:0000313" key="3">
    <source>
        <dbReference type="Proteomes" id="UP001222800"/>
    </source>
</evidence>
<feature type="transmembrane region" description="Helical" evidence="1">
    <location>
        <begin position="39"/>
        <end position="68"/>
    </location>
</feature>
<dbReference type="Pfam" id="PF18910">
    <property type="entry name" value="DUF5665"/>
    <property type="match status" value="1"/>
</dbReference>
<protein>
    <submittedName>
        <fullName evidence="2">DUF5665 domain-containing protein</fullName>
    </submittedName>
</protein>
<reference evidence="2 3" key="1">
    <citation type="submission" date="2023-03" db="EMBL/GenBank/DDBJ databases">
        <title>Complete genome sequence of Tepidibacter sp. SWIR-1, isolated from a deep-sea hydrothermal vent.</title>
        <authorList>
            <person name="Li X."/>
        </authorList>
    </citation>
    <scope>NUCLEOTIDE SEQUENCE [LARGE SCALE GENOMIC DNA]</scope>
    <source>
        <strain evidence="2 3">SWIR-1</strain>
    </source>
</reference>
<dbReference type="InterPro" id="IPR043723">
    <property type="entry name" value="DUF5665"/>
</dbReference>
<keyword evidence="1" id="KW-1133">Transmembrane helix</keyword>
<evidence type="ECO:0000313" key="2">
    <source>
        <dbReference type="EMBL" id="WFD09118.1"/>
    </source>
</evidence>
<dbReference type="RefSeq" id="WP_277731039.1">
    <property type="nucleotide sequence ID" value="NZ_CP120733.1"/>
</dbReference>